<reference evidence="4 5" key="1">
    <citation type="submission" date="2024-03" db="EMBL/GenBank/DDBJ databases">
        <title>The Acrasis kona genome and developmental transcriptomes reveal deep origins of eukaryotic multicellular pathways.</title>
        <authorList>
            <person name="Sheikh S."/>
            <person name="Fu C.-J."/>
            <person name="Brown M.W."/>
            <person name="Baldauf S.L."/>
        </authorList>
    </citation>
    <scope>NUCLEOTIDE SEQUENCE [LARGE SCALE GENOMIC DNA]</scope>
    <source>
        <strain evidence="4 5">ATCC MYA-3509</strain>
    </source>
</reference>
<feature type="region of interest" description="Disordered" evidence="1">
    <location>
        <begin position="1"/>
        <end position="65"/>
    </location>
</feature>
<evidence type="ECO:0000313" key="4">
    <source>
        <dbReference type="EMBL" id="KAL0490519.1"/>
    </source>
</evidence>
<feature type="transmembrane region" description="Helical" evidence="2">
    <location>
        <begin position="122"/>
        <end position="144"/>
    </location>
</feature>
<gene>
    <name evidence="4" type="ORF">AKO1_003023</name>
</gene>
<dbReference type="InterPro" id="IPR058581">
    <property type="entry name" value="TM_HPP"/>
</dbReference>
<feature type="transmembrane region" description="Helical" evidence="2">
    <location>
        <begin position="189"/>
        <end position="210"/>
    </location>
</feature>
<proteinExistence type="predicted"/>
<dbReference type="InterPro" id="IPR007065">
    <property type="entry name" value="HPP"/>
</dbReference>
<feature type="transmembrane region" description="Helical" evidence="2">
    <location>
        <begin position="156"/>
        <end position="177"/>
    </location>
</feature>
<protein>
    <submittedName>
        <fullName evidence="4">Transmembrane protein</fullName>
    </submittedName>
</protein>
<sequence>MTKTSLELEDLEKGAVSNATEQDENDGAVEHGMKNGGTEGIDSSGDVGVPGTQSVIDTENKDTHQSIQVTNAEQIELNIKEVQPEVEKPQAHILRRMLCGYFKKFTGVKGHKNPYQRPTIPFMFVTFIASFIAISILGVLHYYAIIDQLPHANPNVQLQVVAMLVGSFGASAVLVYGEIKSPLAQPRNLVGGHFVSALVGVIWKVILIQIPLGNWFYPWFCGLAVASAVVAMQITRTTHPPGRGATALIAVMSPLFPWYGFQYLFVPILSGSLIMLIVALLVDNLKPESRYPLYWI</sequence>
<organism evidence="4 5">
    <name type="scientific">Acrasis kona</name>
    <dbReference type="NCBI Taxonomy" id="1008807"/>
    <lineage>
        <taxon>Eukaryota</taxon>
        <taxon>Discoba</taxon>
        <taxon>Heterolobosea</taxon>
        <taxon>Tetramitia</taxon>
        <taxon>Eutetramitia</taxon>
        <taxon>Acrasidae</taxon>
        <taxon>Acrasis</taxon>
    </lineage>
</organism>
<keyword evidence="2" id="KW-1133">Transmembrane helix</keyword>
<dbReference type="PANTHER" id="PTHR33741:SF5">
    <property type="entry name" value="TRANSMEMBRANE PROTEIN DDB_G0269096-RELATED"/>
    <property type="match status" value="1"/>
</dbReference>
<dbReference type="Pfam" id="PF04982">
    <property type="entry name" value="TM_HPP"/>
    <property type="match status" value="1"/>
</dbReference>
<keyword evidence="2" id="KW-0472">Membrane</keyword>
<evidence type="ECO:0000256" key="2">
    <source>
        <dbReference type="SAM" id="Phobius"/>
    </source>
</evidence>
<feature type="transmembrane region" description="Helical" evidence="2">
    <location>
        <begin position="265"/>
        <end position="282"/>
    </location>
</feature>
<dbReference type="EMBL" id="JAOPGA020001692">
    <property type="protein sequence ID" value="KAL0490519.1"/>
    <property type="molecule type" value="Genomic_DNA"/>
</dbReference>
<name>A0AAW2ZMN0_9EUKA</name>
<keyword evidence="2 4" id="KW-0812">Transmembrane</keyword>
<feature type="domain" description="HPP transmembrane region" evidence="3">
    <location>
        <begin position="118"/>
        <end position="292"/>
    </location>
</feature>
<dbReference type="AlphaFoldDB" id="A0AAW2ZMN0"/>
<dbReference type="PANTHER" id="PTHR33741">
    <property type="entry name" value="TRANSMEMBRANE PROTEIN DDB_G0269096-RELATED"/>
    <property type="match status" value="1"/>
</dbReference>
<accession>A0AAW2ZMN0</accession>
<keyword evidence="5" id="KW-1185">Reference proteome</keyword>
<evidence type="ECO:0000256" key="1">
    <source>
        <dbReference type="SAM" id="MobiDB-lite"/>
    </source>
</evidence>
<evidence type="ECO:0000313" key="5">
    <source>
        <dbReference type="Proteomes" id="UP001431209"/>
    </source>
</evidence>
<dbReference type="Proteomes" id="UP001431209">
    <property type="component" value="Unassembled WGS sequence"/>
</dbReference>
<evidence type="ECO:0000259" key="3">
    <source>
        <dbReference type="Pfam" id="PF04982"/>
    </source>
</evidence>
<comment type="caution">
    <text evidence="4">The sequence shown here is derived from an EMBL/GenBank/DDBJ whole genome shotgun (WGS) entry which is preliminary data.</text>
</comment>